<proteinExistence type="predicted"/>
<dbReference type="SMR" id="B4HIU9"/>
<dbReference type="GO" id="GO:0007165">
    <property type="term" value="P:signal transduction"/>
    <property type="evidence" value="ECO:0007669"/>
    <property type="project" value="InterPro"/>
</dbReference>
<dbReference type="CDD" id="cd08317">
    <property type="entry name" value="Death_ank"/>
    <property type="match status" value="1"/>
</dbReference>
<dbReference type="SUPFAM" id="SSF48403">
    <property type="entry name" value="Ankyrin repeat"/>
    <property type="match status" value="2"/>
</dbReference>
<dbReference type="GO" id="GO:0007605">
    <property type="term" value="P:sensory perception of sound"/>
    <property type="evidence" value="ECO:0007669"/>
    <property type="project" value="EnsemblMetazoa"/>
</dbReference>
<keyword evidence="4" id="KW-0472">Membrane</keyword>
<dbReference type="PANTHER" id="PTHR24123">
    <property type="entry name" value="ANKYRIN REPEAT-CONTAINING"/>
    <property type="match status" value="1"/>
</dbReference>
<dbReference type="FunFam" id="2.60.40.2660:FF:000001">
    <property type="entry name" value="Ankyrin-3 isoform 2"/>
    <property type="match status" value="1"/>
</dbReference>
<dbReference type="Pfam" id="PF00023">
    <property type="entry name" value="Ank"/>
    <property type="match status" value="2"/>
</dbReference>
<evidence type="ECO:0000256" key="5">
    <source>
        <dbReference type="PROSITE-ProRule" id="PRU00023"/>
    </source>
</evidence>
<evidence type="ECO:0000313" key="8">
    <source>
        <dbReference type="Proteomes" id="UP000001292"/>
    </source>
</evidence>
<dbReference type="EMBL" id="CH480815">
    <property type="protein sequence ID" value="EDW40603.1"/>
    <property type="molecule type" value="Genomic_DNA"/>
</dbReference>
<dbReference type="PROSITE" id="PS50088">
    <property type="entry name" value="ANK_REPEAT"/>
    <property type="match status" value="7"/>
</dbReference>
<feature type="repeat" description="ANK" evidence="5">
    <location>
        <begin position="44"/>
        <end position="76"/>
    </location>
</feature>
<dbReference type="GO" id="GO:0048675">
    <property type="term" value="P:axon extension"/>
    <property type="evidence" value="ECO:0007669"/>
    <property type="project" value="EnsemblMetazoa"/>
</dbReference>
<feature type="repeat" description="ANK" evidence="5">
    <location>
        <begin position="77"/>
        <end position="109"/>
    </location>
</feature>
<dbReference type="Pfam" id="PF13637">
    <property type="entry name" value="Ank_4"/>
    <property type="match status" value="1"/>
</dbReference>
<evidence type="ECO:0000256" key="4">
    <source>
        <dbReference type="ARBA" id="ARBA00023136"/>
    </source>
</evidence>
<dbReference type="SUPFAM" id="SSF47986">
    <property type="entry name" value="DEATH domain"/>
    <property type="match status" value="1"/>
</dbReference>
<dbReference type="Pfam" id="PF12796">
    <property type="entry name" value="Ank_2"/>
    <property type="match status" value="2"/>
</dbReference>
<name>B4HIU9_DROSE</name>
<dbReference type="FunFam" id="1.25.40.20:FF:000095">
    <property type="entry name" value="Ankyrin 2, isoform J"/>
    <property type="match status" value="1"/>
</dbReference>
<dbReference type="InterPro" id="IPR000488">
    <property type="entry name" value="Death_dom"/>
</dbReference>
<dbReference type="InterPro" id="IPR002110">
    <property type="entry name" value="Ankyrin_rpt"/>
</dbReference>
<accession>B4HIU9</accession>
<dbReference type="PRINTS" id="PR01415">
    <property type="entry name" value="ANKYRIN"/>
</dbReference>
<sequence length="764" mass="84900">MVTENGGAQGDGNTSFLRAARAGNLERVLEHLKNNIDINTSNANGLNALHLASKDGHILVVSELLRRGAIVDSATKKGNTALHIASLAGQEEVVKLLLEHNASVNVQSQNGFTPLYMAAQENHDAVVRLLLSNGANQSLATEDGFTPLAVAMQQGHDKVVAVLLESDTRGKVRLPALHIAAKKDDVKAATLLLDNDHNPDVTSKSGFTPLHIASHYGNQNIATYSSRRAPMSTTRPSTTSVRCMWLQTSCSVDEVTVDYLTALHVAAHCGHVRVAKLLLDRNADANARALNGFTPLHIACKKNRLKVVELLLRHGASISATTESGLTPLHVAAFMGCMNIVIYLLQHDASPDVPTVRGETPLHLAARANQRLPNWRSRLATMSAALSPTTSPSTSLSYRAYARRSMPLDRRAAWCPAPWCHRCRPSSHREPSPRRSKLAYREVIHVPFIAKFVVFAKKVEPFEARLRVFCMTDDREDKTLEKHELYTEVAKSRDVEVLEGKPQYIEMAGNLVPVTKSGDQLQVQFKAFRENRLPFTVRVKDQHADIVGRTLFMKEPKVAKGEPPQQPICILNIVLPEAVIPDSTTAFSDRVTSAYRTSMFSLSKHQNDHYIGDIRIVDLSNLLGKDWIQLAPEIGINGEEIDEIINQNTDSIARQAQSMIRLYKDKPNYDILSLETALKNIGRDDIMKKCKSGRLSHSREFDEADLMKNSESVEELVRRESKYELKCVKNVHDDRLLRMLLTHSVKRVWNNPLSSPLRQANPAN</sequence>
<evidence type="ECO:0000256" key="1">
    <source>
        <dbReference type="ARBA" id="ARBA00004370"/>
    </source>
</evidence>
<organism evidence="8">
    <name type="scientific">Drosophila sechellia</name>
    <name type="common">Fruit fly</name>
    <dbReference type="NCBI Taxonomy" id="7238"/>
    <lineage>
        <taxon>Eukaryota</taxon>
        <taxon>Metazoa</taxon>
        <taxon>Ecdysozoa</taxon>
        <taxon>Arthropoda</taxon>
        <taxon>Hexapoda</taxon>
        <taxon>Insecta</taxon>
        <taxon>Pterygota</taxon>
        <taxon>Neoptera</taxon>
        <taxon>Endopterygota</taxon>
        <taxon>Diptera</taxon>
        <taxon>Brachycera</taxon>
        <taxon>Muscomorpha</taxon>
        <taxon>Ephydroidea</taxon>
        <taxon>Drosophilidae</taxon>
        <taxon>Drosophila</taxon>
        <taxon>Sophophora</taxon>
    </lineage>
</organism>
<dbReference type="GO" id="GO:0007528">
    <property type="term" value="P:neuromuscular junction development"/>
    <property type="evidence" value="ECO:0007669"/>
    <property type="project" value="EnsemblMetazoa"/>
</dbReference>
<reference evidence="7 8" key="1">
    <citation type="journal article" date="2007" name="Nature">
        <title>Evolution of genes and genomes on the Drosophila phylogeny.</title>
        <authorList>
            <consortium name="Drosophila 12 Genomes Consortium"/>
            <person name="Clark A.G."/>
            <person name="Eisen M.B."/>
            <person name="Smith D.R."/>
            <person name="Bergman C.M."/>
            <person name="Oliver B."/>
            <person name="Markow T.A."/>
            <person name="Kaufman T.C."/>
            <person name="Kellis M."/>
            <person name="Gelbart W."/>
            <person name="Iyer V.N."/>
            <person name="Pollard D.A."/>
            <person name="Sackton T.B."/>
            <person name="Larracuente A.M."/>
            <person name="Singh N.D."/>
            <person name="Abad J.P."/>
            <person name="Abt D.N."/>
            <person name="Adryan B."/>
            <person name="Aguade M."/>
            <person name="Akashi H."/>
            <person name="Anderson W.W."/>
            <person name="Aquadro C.F."/>
            <person name="Ardell D.H."/>
            <person name="Arguello R."/>
            <person name="Artieri C.G."/>
            <person name="Barbash D.A."/>
            <person name="Barker D."/>
            <person name="Barsanti P."/>
            <person name="Batterham P."/>
            <person name="Batzoglou S."/>
            <person name="Begun D."/>
            <person name="Bhutkar A."/>
            <person name="Blanco E."/>
            <person name="Bosak S.A."/>
            <person name="Bradley R.K."/>
            <person name="Brand A.D."/>
            <person name="Brent M.R."/>
            <person name="Brooks A.N."/>
            <person name="Brown R.H."/>
            <person name="Butlin R.K."/>
            <person name="Caggese C."/>
            <person name="Calvi B.R."/>
            <person name="Bernardo de Carvalho A."/>
            <person name="Caspi A."/>
            <person name="Castrezana S."/>
            <person name="Celniker S.E."/>
            <person name="Chang J.L."/>
            <person name="Chapple C."/>
            <person name="Chatterji S."/>
            <person name="Chinwalla A."/>
            <person name="Civetta A."/>
            <person name="Clifton S.W."/>
            <person name="Comeron J.M."/>
            <person name="Costello J.C."/>
            <person name="Coyne J.A."/>
            <person name="Daub J."/>
            <person name="David R.G."/>
            <person name="Delcher A.L."/>
            <person name="Delehaunty K."/>
            <person name="Do C.B."/>
            <person name="Ebling H."/>
            <person name="Edwards K."/>
            <person name="Eickbush T."/>
            <person name="Evans J.D."/>
            <person name="Filipski A."/>
            <person name="Findeiss S."/>
            <person name="Freyhult E."/>
            <person name="Fulton L."/>
            <person name="Fulton R."/>
            <person name="Garcia A.C."/>
            <person name="Gardiner A."/>
            <person name="Garfield D.A."/>
            <person name="Garvin B.E."/>
            <person name="Gibson G."/>
            <person name="Gilbert D."/>
            <person name="Gnerre S."/>
            <person name="Godfrey J."/>
            <person name="Good R."/>
            <person name="Gotea V."/>
            <person name="Gravely B."/>
            <person name="Greenberg A.J."/>
            <person name="Griffiths-Jones S."/>
            <person name="Gross S."/>
            <person name="Guigo R."/>
            <person name="Gustafson E.A."/>
            <person name="Haerty W."/>
            <person name="Hahn M.W."/>
            <person name="Halligan D.L."/>
            <person name="Halpern A.L."/>
            <person name="Halter G.M."/>
            <person name="Han M.V."/>
            <person name="Heger A."/>
            <person name="Hillier L."/>
            <person name="Hinrichs A.S."/>
            <person name="Holmes I."/>
            <person name="Hoskins R.A."/>
            <person name="Hubisz M.J."/>
            <person name="Hultmark D."/>
            <person name="Huntley M.A."/>
            <person name="Jaffe D.B."/>
            <person name="Jagadeeshan S."/>
            <person name="Jeck W.R."/>
            <person name="Johnson J."/>
            <person name="Jones C.D."/>
            <person name="Jordan W.C."/>
            <person name="Karpen G.H."/>
            <person name="Kataoka E."/>
            <person name="Keightley P.D."/>
            <person name="Kheradpour P."/>
            <person name="Kirkness E.F."/>
            <person name="Koerich L.B."/>
            <person name="Kristiansen K."/>
            <person name="Kudrna D."/>
            <person name="Kulathinal R.J."/>
            <person name="Kumar S."/>
            <person name="Kwok R."/>
            <person name="Lander E."/>
            <person name="Langley C.H."/>
            <person name="Lapoint R."/>
            <person name="Lazzaro B.P."/>
            <person name="Lee S.J."/>
            <person name="Levesque L."/>
            <person name="Li R."/>
            <person name="Lin C.F."/>
            <person name="Lin M.F."/>
            <person name="Lindblad-Toh K."/>
            <person name="Llopart A."/>
            <person name="Long M."/>
            <person name="Low L."/>
            <person name="Lozovsky E."/>
            <person name="Lu J."/>
            <person name="Luo M."/>
            <person name="Machado C.A."/>
            <person name="Makalowski W."/>
            <person name="Marzo M."/>
            <person name="Matsuda M."/>
            <person name="Matzkin L."/>
            <person name="McAllister B."/>
            <person name="McBride C.S."/>
            <person name="McKernan B."/>
            <person name="McKernan K."/>
            <person name="Mendez-Lago M."/>
            <person name="Minx P."/>
            <person name="Mollenhauer M.U."/>
            <person name="Montooth K."/>
            <person name="Mount S.M."/>
            <person name="Mu X."/>
            <person name="Myers E."/>
            <person name="Negre B."/>
            <person name="Newfeld S."/>
            <person name="Nielsen R."/>
            <person name="Noor M.A."/>
            <person name="O'Grady P."/>
            <person name="Pachter L."/>
            <person name="Papaceit M."/>
            <person name="Parisi M.J."/>
            <person name="Parisi M."/>
            <person name="Parts L."/>
            <person name="Pedersen J.S."/>
            <person name="Pesole G."/>
            <person name="Phillippy A.M."/>
            <person name="Ponting C.P."/>
            <person name="Pop M."/>
            <person name="Porcelli D."/>
            <person name="Powell J.R."/>
            <person name="Prohaska S."/>
            <person name="Pruitt K."/>
            <person name="Puig M."/>
            <person name="Quesneville H."/>
            <person name="Ram K.R."/>
            <person name="Rand D."/>
            <person name="Rasmussen M.D."/>
            <person name="Reed L.K."/>
            <person name="Reenan R."/>
            <person name="Reily A."/>
            <person name="Remington K.A."/>
            <person name="Rieger T.T."/>
            <person name="Ritchie M.G."/>
            <person name="Robin C."/>
            <person name="Rogers Y.H."/>
            <person name="Rohde C."/>
            <person name="Rozas J."/>
            <person name="Rubenfield M.J."/>
            <person name="Ruiz A."/>
            <person name="Russo S."/>
            <person name="Salzberg S.L."/>
            <person name="Sanchez-Gracia A."/>
            <person name="Saranga D.J."/>
            <person name="Sato H."/>
            <person name="Schaeffer S.W."/>
            <person name="Schatz M.C."/>
            <person name="Schlenke T."/>
            <person name="Schwartz R."/>
            <person name="Segarra C."/>
            <person name="Singh R.S."/>
            <person name="Sirot L."/>
            <person name="Sirota M."/>
            <person name="Sisneros N.B."/>
            <person name="Smith C.D."/>
            <person name="Smith T.F."/>
            <person name="Spieth J."/>
            <person name="Stage D.E."/>
            <person name="Stark A."/>
            <person name="Stephan W."/>
            <person name="Strausberg R.L."/>
            <person name="Strempel S."/>
            <person name="Sturgill D."/>
            <person name="Sutton G."/>
            <person name="Sutton G.G."/>
            <person name="Tao W."/>
            <person name="Teichmann S."/>
            <person name="Tobari Y.N."/>
            <person name="Tomimura Y."/>
            <person name="Tsolas J.M."/>
            <person name="Valente V.L."/>
            <person name="Venter E."/>
            <person name="Venter J.C."/>
            <person name="Vicario S."/>
            <person name="Vieira F.G."/>
            <person name="Vilella A.J."/>
            <person name="Villasante A."/>
            <person name="Walenz B."/>
            <person name="Wang J."/>
            <person name="Wasserman M."/>
            <person name="Watts T."/>
            <person name="Wilson D."/>
            <person name="Wilson R.K."/>
            <person name="Wing R.A."/>
            <person name="Wolfner M.F."/>
            <person name="Wong A."/>
            <person name="Wong G.K."/>
            <person name="Wu C.I."/>
            <person name="Wu G."/>
            <person name="Yamamoto D."/>
            <person name="Yang H.P."/>
            <person name="Yang S.P."/>
            <person name="Yorke J.A."/>
            <person name="Yoshida K."/>
            <person name="Zdobnov E."/>
            <person name="Zhang P."/>
            <person name="Zhang Y."/>
            <person name="Zimin A.V."/>
            <person name="Baldwin J."/>
            <person name="Abdouelleil A."/>
            <person name="Abdulkadir J."/>
            <person name="Abebe A."/>
            <person name="Abera B."/>
            <person name="Abreu J."/>
            <person name="Acer S.C."/>
            <person name="Aftuck L."/>
            <person name="Alexander A."/>
            <person name="An P."/>
            <person name="Anderson E."/>
            <person name="Anderson S."/>
            <person name="Arachi H."/>
            <person name="Azer M."/>
            <person name="Bachantsang P."/>
            <person name="Barry A."/>
            <person name="Bayul T."/>
            <person name="Berlin A."/>
            <person name="Bessette D."/>
            <person name="Bloom T."/>
            <person name="Blye J."/>
            <person name="Boguslavskiy L."/>
            <person name="Bonnet C."/>
            <person name="Boukhgalter B."/>
            <person name="Bourzgui I."/>
            <person name="Brown A."/>
            <person name="Cahill P."/>
            <person name="Channer S."/>
            <person name="Cheshatsang Y."/>
            <person name="Chuda L."/>
            <person name="Citroen M."/>
            <person name="Collymore A."/>
            <person name="Cooke P."/>
            <person name="Costello M."/>
            <person name="D'Aco K."/>
            <person name="Daza R."/>
            <person name="De Haan G."/>
            <person name="DeGray S."/>
            <person name="DeMaso C."/>
            <person name="Dhargay N."/>
            <person name="Dooley K."/>
            <person name="Dooley E."/>
            <person name="Doricent M."/>
            <person name="Dorje P."/>
            <person name="Dorjee K."/>
            <person name="Dupes A."/>
            <person name="Elong R."/>
            <person name="Falk J."/>
            <person name="Farina A."/>
            <person name="Faro S."/>
            <person name="Ferguson D."/>
            <person name="Fisher S."/>
            <person name="Foley C.D."/>
            <person name="Franke A."/>
            <person name="Friedrich D."/>
            <person name="Gadbois L."/>
            <person name="Gearin G."/>
            <person name="Gearin C.R."/>
            <person name="Giannoukos G."/>
            <person name="Goode T."/>
            <person name="Graham J."/>
            <person name="Grandbois E."/>
            <person name="Grewal S."/>
            <person name="Gyaltsen K."/>
            <person name="Hafez N."/>
            <person name="Hagos B."/>
            <person name="Hall J."/>
            <person name="Henson C."/>
            <person name="Hollinger A."/>
            <person name="Honan T."/>
            <person name="Huard M.D."/>
            <person name="Hughes L."/>
            <person name="Hurhula B."/>
            <person name="Husby M.E."/>
            <person name="Kamat A."/>
            <person name="Kanga B."/>
            <person name="Kashin S."/>
            <person name="Khazanovich D."/>
            <person name="Kisner P."/>
            <person name="Lance K."/>
            <person name="Lara M."/>
            <person name="Lee W."/>
            <person name="Lennon N."/>
            <person name="Letendre F."/>
            <person name="LeVine R."/>
            <person name="Lipovsky A."/>
            <person name="Liu X."/>
            <person name="Liu J."/>
            <person name="Liu S."/>
            <person name="Lokyitsang T."/>
            <person name="Lokyitsang Y."/>
            <person name="Lubonja R."/>
            <person name="Lui A."/>
            <person name="MacDonald P."/>
            <person name="Magnisalis V."/>
            <person name="Maru K."/>
            <person name="Matthews C."/>
            <person name="McCusker W."/>
            <person name="McDonough S."/>
            <person name="Mehta T."/>
            <person name="Meldrim J."/>
            <person name="Meneus L."/>
            <person name="Mihai O."/>
            <person name="Mihalev A."/>
            <person name="Mihova T."/>
            <person name="Mittelman R."/>
            <person name="Mlenga V."/>
            <person name="Montmayeur A."/>
            <person name="Mulrain L."/>
            <person name="Navidi A."/>
            <person name="Naylor J."/>
            <person name="Negash T."/>
            <person name="Nguyen T."/>
            <person name="Nguyen N."/>
            <person name="Nicol R."/>
            <person name="Norbu C."/>
            <person name="Norbu N."/>
            <person name="Novod N."/>
            <person name="O'Neill B."/>
            <person name="Osman S."/>
            <person name="Markiewicz E."/>
            <person name="Oyono O.L."/>
            <person name="Patti C."/>
            <person name="Phunkhang P."/>
            <person name="Pierre F."/>
            <person name="Priest M."/>
            <person name="Raghuraman S."/>
            <person name="Rege F."/>
            <person name="Reyes R."/>
            <person name="Rise C."/>
            <person name="Rogov P."/>
            <person name="Ross K."/>
            <person name="Ryan E."/>
            <person name="Settipalli S."/>
            <person name="Shea T."/>
            <person name="Sherpa N."/>
            <person name="Shi L."/>
            <person name="Shih D."/>
            <person name="Sparrow T."/>
            <person name="Spaulding J."/>
            <person name="Stalker J."/>
            <person name="Stange-Thomann N."/>
            <person name="Stavropoulos S."/>
            <person name="Stone C."/>
            <person name="Strader C."/>
            <person name="Tesfaye S."/>
            <person name="Thomson T."/>
            <person name="Thoulutsang Y."/>
            <person name="Thoulutsang D."/>
            <person name="Topham K."/>
            <person name="Topping I."/>
            <person name="Tsamla T."/>
            <person name="Vassiliev H."/>
            <person name="Vo A."/>
            <person name="Wangchuk T."/>
            <person name="Wangdi T."/>
            <person name="Weiand M."/>
            <person name="Wilkinson J."/>
            <person name="Wilson A."/>
            <person name="Yadav S."/>
            <person name="Young G."/>
            <person name="Yu Q."/>
            <person name="Zembek L."/>
            <person name="Zhong D."/>
            <person name="Zimmer A."/>
            <person name="Zwirko Z."/>
            <person name="Jaffe D.B."/>
            <person name="Alvarez P."/>
            <person name="Brockman W."/>
            <person name="Butler J."/>
            <person name="Chin C."/>
            <person name="Gnerre S."/>
            <person name="Grabherr M."/>
            <person name="Kleber M."/>
            <person name="Mauceli E."/>
            <person name="MacCallum I."/>
        </authorList>
    </citation>
    <scope>NUCLEOTIDE SEQUENCE [LARGE SCALE GENOMIC DNA]</scope>
    <source>
        <strain evidence="8">Rob3c / Tucson 14021-0248.25</strain>
    </source>
</reference>
<dbReference type="InterPro" id="IPR036770">
    <property type="entry name" value="Ankyrin_rpt-contain_sf"/>
</dbReference>
<gene>
    <name evidence="7" type="primary">Dsec\GM24995</name>
    <name evidence="7" type="ORF">Dsec_GM24995</name>
</gene>
<dbReference type="Gene3D" id="2.60.40.2660">
    <property type="match status" value="1"/>
</dbReference>
<dbReference type="InterPro" id="IPR051165">
    <property type="entry name" value="Multifunctional_ANK_Repeat"/>
</dbReference>
<evidence type="ECO:0000259" key="6">
    <source>
        <dbReference type="PROSITE" id="PS50017"/>
    </source>
</evidence>
<dbReference type="GO" id="GO:0045887">
    <property type="term" value="P:positive regulation of synaptic assembly at neuromuscular junction"/>
    <property type="evidence" value="ECO:0007669"/>
    <property type="project" value="EnsemblMetazoa"/>
</dbReference>
<dbReference type="Gene3D" id="1.10.533.10">
    <property type="entry name" value="Death Domain, Fas"/>
    <property type="match status" value="1"/>
</dbReference>
<feature type="repeat" description="ANK" evidence="5">
    <location>
        <begin position="143"/>
        <end position="165"/>
    </location>
</feature>
<feature type="repeat" description="ANK" evidence="5">
    <location>
        <begin position="324"/>
        <end position="356"/>
    </location>
</feature>
<dbReference type="STRING" id="7238.B4HIU9"/>
<dbReference type="GO" id="GO:0036062">
    <property type="term" value="C:presynaptic periactive zone"/>
    <property type="evidence" value="ECO:0007669"/>
    <property type="project" value="EnsemblMetazoa"/>
</dbReference>
<dbReference type="InterPro" id="IPR040745">
    <property type="entry name" value="Ankyrin_UPA"/>
</dbReference>
<comment type="subcellular location">
    <subcellularLocation>
        <location evidence="1">Membrane</location>
    </subcellularLocation>
</comment>
<dbReference type="Proteomes" id="UP000001292">
    <property type="component" value="Unassembled WGS sequence"/>
</dbReference>
<dbReference type="GO" id="GO:0000226">
    <property type="term" value="P:microtubule cytoskeleton organization"/>
    <property type="evidence" value="ECO:0007669"/>
    <property type="project" value="EnsemblMetazoa"/>
</dbReference>
<evidence type="ECO:0000256" key="2">
    <source>
        <dbReference type="ARBA" id="ARBA00022737"/>
    </source>
</evidence>
<dbReference type="PROSITE" id="PS50017">
    <property type="entry name" value="DEATH_DOMAIN"/>
    <property type="match status" value="1"/>
</dbReference>
<dbReference type="Pfam" id="PF17809">
    <property type="entry name" value="UPA_2"/>
    <property type="match status" value="1"/>
</dbReference>
<dbReference type="GO" id="GO:0031594">
    <property type="term" value="C:neuromuscular junction"/>
    <property type="evidence" value="ECO:0007669"/>
    <property type="project" value="EnsemblMetazoa"/>
</dbReference>
<dbReference type="PROSITE" id="PS50297">
    <property type="entry name" value="ANK_REP_REGION"/>
    <property type="match status" value="7"/>
</dbReference>
<dbReference type="GO" id="GO:0070050">
    <property type="term" value="P:neuron cellular homeostasis"/>
    <property type="evidence" value="ECO:0007669"/>
    <property type="project" value="EnsemblMetazoa"/>
</dbReference>
<feature type="domain" description="Death" evidence="6">
    <location>
        <begin position="612"/>
        <end position="694"/>
    </location>
</feature>
<dbReference type="GO" id="GO:0043195">
    <property type="term" value="C:terminal bouton"/>
    <property type="evidence" value="ECO:0007669"/>
    <property type="project" value="EnsemblMetazoa"/>
</dbReference>
<dbReference type="PANTHER" id="PTHR24123:SF141">
    <property type="entry name" value="ANKYRIN 2, ISOFORM U"/>
    <property type="match status" value="1"/>
</dbReference>
<feature type="repeat" description="ANK" evidence="5">
    <location>
        <begin position="258"/>
        <end position="290"/>
    </location>
</feature>
<dbReference type="GO" id="GO:0007614">
    <property type="term" value="P:short-term memory"/>
    <property type="evidence" value="ECO:0007669"/>
    <property type="project" value="EnsemblMetazoa"/>
</dbReference>
<dbReference type="HOGENOM" id="CLU_365357_0_0_1"/>
<protein>
    <submittedName>
        <fullName evidence="7">GM24995</fullName>
    </submittedName>
</protein>
<feature type="repeat" description="ANK" evidence="5">
    <location>
        <begin position="110"/>
        <end position="142"/>
    </location>
</feature>
<feature type="repeat" description="ANK" evidence="5">
    <location>
        <begin position="291"/>
        <end position="323"/>
    </location>
</feature>
<keyword evidence="8" id="KW-1185">Reference proteome</keyword>
<keyword evidence="2" id="KW-0677">Repeat</keyword>
<keyword evidence="3 5" id="KW-0040">ANK repeat</keyword>
<dbReference type="AlphaFoldDB" id="B4HIU9"/>
<dbReference type="InterPro" id="IPR011029">
    <property type="entry name" value="DEATH-like_dom_sf"/>
</dbReference>
<dbReference type="GO" id="GO:1900074">
    <property type="term" value="P:negative regulation of neuromuscular synaptic transmission"/>
    <property type="evidence" value="ECO:0007669"/>
    <property type="project" value="EnsemblMetazoa"/>
</dbReference>
<dbReference type="Pfam" id="PF00531">
    <property type="entry name" value="Death"/>
    <property type="match status" value="1"/>
</dbReference>
<dbReference type="Gene3D" id="1.25.40.20">
    <property type="entry name" value="Ankyrin repeat-containing domain"/>
    <property type="match status" value="3"/>
</dbReference>
<dbReference type="PhylomeDB" id="B4HIU9"/>
<evidence type="ECO:0000313" key="7">
    <source>
        <dbReference type="EMBL" id="EDW40603.1"/>
    </source>
</evidence>
<dbReference type="SMART" id="SM00248">
    <property type="entry name" value="ANK"/>
    <property type="match status" value="11"/>
</dbReference>
<evidence type="ECO:0000256" key="3">
    <source>
        <dbReference type="ARBA" id="ARBA00023043"/>
    </source>
</evidence>